<dbReference type="PANTHER" id="PTHR44757">
    <property type="entry name" value="DIGUANYLATE CYCLASE DGCP"/>
    <property type="match status" value="1"/>
</dbReference>
<dbReference type="CDD" id="cd01949">
    <property type="entry name" value="GGDEF"/>
    <property type="match status" value="1"/>
</dbReference>
<feature type="domain" description="GGDEF" evidence="3">
    <location>
        <begin position="117"/>
        <end position="249"/>
    </location>
</feature>
<dbReference type="InterPro" id="IPR035919">
    <property type="entry name" value="EAL_sf"/>
</dbReference>
<evidence type="ECO:0000256" key="1">
    <source>
        <dbReference type="SAM" id="Phobius"/>
    </source>
</evidence>
<dbReference type="PANTHER" id="PTHR44757:SF2">
    <property type="entry name" value="BIOFILM ARCHITECTURE MAINTENANCE PROTEIN MBAA"/>
    <property type="match status" value="1"/>
</dbReference>
<sequence length="509" mass="55061">MRGASSLSSIVQSHRKSTVAASLLLIGGMACGLIDMAFGEWLSPPRGVLAGLGVVLTGGALAMLRGGYAGLKARAAEVDAAQNKLFSAINRDALTGAFTRAFFIEKMLEHVYHGAPEPAGYLQVDMDNLKIVNDTNGHASGDAALVHLIATLRNTAPEAIIGRLGGDEFGALLPGVGDKQALMQLGKELLRSLDEPFYHEGRRVRLSATIGLACAPQDSSDTSELISQADLALYAGKREGRHAVVAFDPEMLGEERHRRFVERELRAAILMNDLELAYQPVMRSSDRTVLSYEALVRWRHPVRGMIAPLDFVPVAEKSDLIHLLGDWVLRRACSDFQRLNTGAVAINVSPAQLRRPDFAEAFEAIIKESAIDPRAVIIEITESVPLLAKGAELENLARLRALGARVAIDDFGAGHASLYYLRGFAFDIIKIDRAYVSNIAEKSVDRMIVTAICTIARGLGVMVIAEGVETHEQAQVLSECGCDVMQGYLFARPQRLSDILRAGRDIAAA</sequence>
<comment type="caution">
    <text evidence="4">The sequence shown here is derived from an EMBL/GenBank/DDBJ whole genome shotgun (WGS) entry which is preliminary data.</text>
</comment>
<feature type="transmembrane region" description="Helical" evidence="1">
    <location>
        <begin position="21"/>
        <end position="41"/>
    </location>
</feature>
<evidence type="ECO:0000313" key="5">
    <source>
        <dbReference type="Proteomes" id="UP000646579"/>
    </source>
</evidence>
<reference evidence="4" key="2">
    <citation type="submission" date="2020-09" db="EMBL/GenBank/DDBJ databases">
        <authorList>
            <person name="Sun Q."/>
            <person name="Kim S."/>
        </authorList>
    </citation>
    <scope>NUCLEOTIDE SEQUENCE</scope>
    <source>
        <strain evidence="4">KCTC 32437</strain>
    </source>
</reference>
<keyword evidence="1" id="KW-0472">Membrane</keyword>
<dbReference type="Proteomes" id="UP000646579">
    <property type="component" value="Unassembled WGS sequence"/>
</dbReference>
<reference evidence="4" key="1">
    <citation type="journal article" date="2014" name="Int. J. Syst. Evol. Microbiol.">
        <title>Complete genome sequence of Corynebacterium casei LMG S-19264T (=DSM 44701T), isolated from a smear-ripened cheese.</title>
        <authorList>
            <consortium name="US DOE Joint Genome Institute (JGI-PGF)"/>
            <person name="Walter F."/>
            <person name="Albersmeier A."/>
            <person name="Kalinowski J."/>
            <person name="Ruckert C."/>
        </authorList>
    </citation>
    <scope>NUCLEOTIDE SEQUENCE</scope>
    <source>
        <strain evidence="4">KCTC 32437</strain>
    </source>
</reference>
<feature type="domain" description="EAL" evidence="2">
    <location>
        <begin position="258"/>
        <end position="507"/>
    </location>
</feature>
<dbReference type="InterPro" id="IPR043128">
    <property type="entry name" value="Rev_trsase/Diguanyl_cyclase"/>
</dbReference>
<dbReference type="InterPro" id="IPR000160">
    <property type="entry name" value="GGDEF_dom"/>
</dbReference>
<dbReference type="AlphaFoldDB" id="A0A918S7P4"/>
<evidence type="ECO:0008006" key="6">
    <source>
        <dbReference type="Google" id="ProtNLM"/>
    </source>
</evidence>
<dbReference type="PROSITE" id="PS50883">
    <property type="entry name" value="EAL"/>
    <property type="match status" value="1"/>
</dbReference>
<proteinExistence type="predicted"/>
<dbReference type="RefSeq" id="WP_189425714.1">
    <property type="nucleotide sequence ID" value="NZ_BMZE01000002.1"/>
</dbReference>
<dbReference type="CDD" id="cd01948">
    <property type="entry name" value="EAL"/>
    <property type="match status" value="1"/>
</dbReference>
<feature type="transmembrane region" description="Helical" evidence="1">
    <location>
        <begin position="47"/>
        <end position="64"/>
    </location>
</feature>
<dbReference type="SUPFAM" id="SSF55073">
    <property type="entry name" value="Nucleotide cyclase"/>
    <property type="match status" value="1"/>
</dbReference>
<dbReference type="Pfam" id="PF00563">
    <property type="entry name" value="EAL"/>
    <property type="match status" value="1"/>
</dbReference>
<evidence type="ECO:0000313" key="4">
    <source>
        <dbReference type="EMBL" id="GHA25837.1"/>
    </source>
</evidence>
<dbReference type="NCBIfam" id="TIGR00254">
    <property type="entry name" value="GGDEF"/>
    <property type="match status" value="1"/>
</dbReference>
<evidence type="ECO:0000259" key="3">
    <source>
        <dbReference type="PROSITE" id="PS50887"/>
    </source>
</evidence>
<keyword evidence="5" id="KW-1185">Reference proteome</keyword>
<dbReference type="PROSITE" id="PS50887">
    <property type="entry name" value="GGDEF"/>
    <property type="match status" value="1"/>
</dbReference>
<dbReference type="Pfam" id="PF00990">
    <property type="entry name" value="GGDEF"/>
    <property type="match status" value="1"/>
</dbReference>
<name>A0A918S7P4_9HYPH</name>
<keyword evidence="1" id="KW-1133">Transmembrane helix</keyword>
<evidence type="ECO:0000259" key="2">
    <source>
        <dbReference type="PROSITE" id="PS50883"/>
    </source>
</evidence>
<dbReference type="Gene3D" id="3.20.20.450">
    <property type="entry name" value="EAL domain"/>
    <property type="match status" value="1"/>
</dbReference>
<protein>
    <recommendedName>
        <fullName evidence="6">Diguanylate cyclase (GGDEF)-like protein</fullName>
    </recommendedName>
</protein>
<dbReference type="EMBL" id="BMZE01000002">
    <property type="protein sequence ID" value="GHA25837.1"/>
    <property type="molecule type" value="Genomic_DNA"/>
</dbReference>
<dbReference type="SUPFAM" id="SSF141868">
    <property type="entry name" value="EAL domain-like"/>
    <property type="match status" value="1"/>
</dbReference>
<organism evidence="4 5">
    <name type="scientific">Devosia pacifica</name>
    <dbReference type="NCBI Taxonomy" id="1335967"/>
    <lineage>
        <taxon>Bacteria</taxon>
        <taxon>Pseudomonadati</taxon>
        <taxon>Pseudomonadota</taxon>
        <taxon>Alphaproteobacteria</taxon>
        <taxon>Hyphomicrobiales</taxon>
        <taxon>Devosiaceae</taxon>
        <taxon>Devosia</taxon>
    </lineage>
</organism>
<keyword evidence="1" id="KW-0812">Transmembrane</keyword>
<accession>A0A918S7P4</accession>
<dbReference type="SMART" id="SM00267">
    <property type="entry name" value="GGDEF"/>
    <property type="match status" value="1"/>
</dbReference>
<dbReference type="InterPro" id="IPR029787">
    <property type="entry name" value="Nucleotide_cyclase"/>
</dbReference>
<dbReference type="InterPro" id="IPR052155">
    <property type="entry name" value="Biofilm_reg_signaling"/>
</dbReference>
<dbReference type="InterPro" id="IPR001633">
    <property type="entry name" value="EAL_dom"/>
</dbReference>
<dbReference type="PROSITE" id="PS51257">
    <property type="entry name" value="PROKAR_LIPOPROTEIN"/>
    <property type="match status" value="1"/>
</dbReference>
<dbReference type="SMART" id="SM00052">
    <property type="entry name" value="EAL"/>
    <property type="match status" value="1"/>
</dbReference>
<dbReference type="Gene3D" id="3.30.70.270">
    <property type="match status" value="1"/>
</dbReference>
<gene>
    <name evidence="4" type="ORF">GCM10007989_21920</name>
</gene>